<keyword evidence="1" id="KW-1133">Transmembrane helix</keyword>
<evidence type="ECO:0000313" key="3">
    <source>
        <dbReference type="EnsemblMetazoa" id="GAUT036204-PA"/>
    </source>
</evidence>
<protein>
    <recommendedName>
        <fullName evidence="2">Arrestin C-terminal-like domain-containing protein</fullName>
    </recommendedName>
</protein>
<accession>A0A1A9VG81</accession>
<dbReference type="Gene3D" id="2.60.40.640">
    <property type="match status" value="1"/>
</dbReference>
<dbReference type="Pfam" id="PF02752">
    <property type="entry name" value="Arrestin_C"/>
    <property type="match status" value="1"/>
</dbReference>
<dbReference type="AlphaFoldDB" id="A0A1A9VG81"/>
<keyword evidence="1" id="KW-0472">Membrane</keyword>
<sequence length="227" mass="25578">MGYDDVLIRLGDFGKYQKIIYFLICLTLIICAFHKLAGVFLLAKPDYRCLLPFEDPNSNVTEYELKGNKKHVAYPKGTLSDNKLGSNVLLNFVISGAVEIPAYTFLLLTLKRWERRTILCGCMLTAGVALLLTILVPKDMNWLIIALAMIGPMIMEVKVPYASYTPGRKVHFNIILSNQSDVHCSDVKVRLMKKEVYISRSPETKTNEIEIKTADNQSRGAKKITVC</sequence>
<keyword evidence="4" id="KW-1185">Reference proteome</keyword>
<feature type="transmembrane region" description="Helical" evidence="1">
    <location>
        <begin position="88"/>
        <end position="110"/>
    </location>
</feature>
<dbReference type="VEuPathDB" id="VectorBase:GAUT036204"/>
<feature type="transmembrane region" description="Helical" evidence="1">
    <location>
        <begin position="142"/>
        <end position="161"/>
    </location>
</feature>
<keyword evidence="1" id="KW-0812">Transmembrane</keyword>
<evidence type="ECO:0000259" key="2">
    <source>
        <dbReference type="Pfam" id="PF02752"/>
    </source>
</evidence>
<dbReference type="EnsemblMetazoa" id="GAUT036204-RA">
    <property type="protein sequence ID" value="GAUT036204-PA"/>
    <property type="gene ID" value="GAUT036204"/>
</dbReference>
<dbReference type="InterPro" id="IPR014756">
    <property type="entry name" value="Ig_E-set"/>
</dbReference>
<dbReference type="InterPro" id="IPR014752">
    <property type="entry name" value="Arrestin-like_C"/>
</dbReference>
<evidence type="ECO:0000256" key="1">
    <source>
        <dbReference type="SAM" id="Phobius"/>
    </source>
</evidence>
<dbReference type="SUPFAM" id="SSF81296">
    <property type="entry name" value="E set domains"/>
    <property type="match status" value="1"/>
</dbReference>
<dbReference type="InterPro" id="IPR011022">
    <property type="entry name" value="Arrestin_C-like"/>
</dbReference>
<organism evidence="3 4">
    <name type="scientific">Glossina austeni</name>
    <name type="common">Savannah tsetse fly</name>
    <dbReference type="NCBI Taxonomy" id="7395"/>
    <lineage>
        <taxon>Eukaryota</taxon>
        <taxon>Metazoa</taxon>
        <taxon>Ecdysozoa</taxon>
        <taxon>Arthropoda</taxon>
        <taxon>Hexapoda</taxon>
        <taxon>Insecta</taxon>
        <taxon>Pterygota</taxon>
        <taxon>Neoptera</taxon>
        <taxon>Endopterygota</taxon>
        <taxon>Diptera</taxon>
        <taxon>Brachycera</taxon>
        <taxon>Muscomorpha</taxon>
        <taxon>Hippoboscoidea</taxon>
        <taxon>Glossinidae</taxon>
        <taxon>Glossina</taxon>
    </lineage>
</organism>
<dbReference type="Proteomes" id="UP000078200">
    <property type="component" value="Unassembled WGS sequence"/>
</dbReference>
<proteinExistence type="predicted"/>
<feature type="transmembrane region" description="Helical" evidence="1">
    <location>
        <begin position="117"/>
        <end position="136"/>
    </location>
</feature>
<feature type="transmembrane region" description="Helical" evidence="1">
    <location>
        <begin position="20"/>
        <end position="43"/>
    </location>
</feature>
<name>A0A1A9VG81_GLOAU</name>
<evidence type="ECO:0000313" key="4">
    <source>
        <dbReference type="Proteomes" id="UP000078200"/>
    </source>
</evidence>
<reference evidence="3" key="1">
    <citation type="submission" date="2020-05" db="UniProtKB">
        <authorList>
            <consortium name="EnsemblMetazoa"/>
        </authorList>
    </citation>
    <scope>IDENTIFICATION</scope>
    <source>
        <strain evidence="3">TTRI</strain>
    </source>
</reference>
<feature type="domain" description="Arrestin C-terminal-like" evidence="2">
    <location>
        <begin position="151"/>
        <end position="213"/>
    </location>
</feature>
<dbReference type="STRING" id="7395.A0A1A9VG81"/>